<dbReference type="Pfam" id="PF00581">
    <property type="entry name" value="Rhodanese"/>
    <property type="match status" value="2"/>
</dbReference>
<evidence type="ECO:0000313" key="3">
    <source>
        <dbReference type="EMBL" id="VAW42546.1"/>
    </source>
</evidence>
<dbReference type="InterPro" id="IPR001763">
    <property type="entry name" value="Rhodanese-like_dom"/>
</dbReference>
<dbReference type="PANTHER" id="PTHR43855">
    <property type="entry name" value="THIOSULFATE SULFURTRANSFERASE"/>
    <property type="match status" value="1"/>
</dbReference>
<name>A0A3B0WD99_9ZZZZ</name>
<evidence type="ECO:0000256" key="1">
    <source>
        <dbReference type="ARBA" id="ARBA00022737"/>
    </source>
</evidence>
<dbReference type="InterPro" id="IPR051126">
    <property type="entry name" value="Thiosulfate_sulfurtransferase"/>
</dbReference>
<dbReference type="PROSITE" id="PS50206">
    <property type="entry name" value="RHODANESE_3"/>
    <property type="match status" value="2"/>
</dbReference>
<dbReference type="Gene3D" id="3.40.250.10">
    <property type="entry name" value="Rhodanese-like domain"/>
    <property type="match status" value="2"/>
</dbReference>
<proteinExistence type="predicted"/>
<protein>
    <recommendedName>
        <fullName evidence="2">Rhodanese domain-containing protein</fullName>
    </recommendedName>
</protein>
<dbReference type="InterPro" id="IPR036873">
    <property type="entry name" value="Rhodanese-like_dom_sf"/>
</dbReference>
<sequence>MKIKLIKAIYIIALLIPLGFVPPAVCRSLPALVETGWLANNLNAKNLILIDTRTANNYKVGHLPGAVSMPYADWNVYNDDEECQLLPQSTDLTKKLQALGLNSDSRIIIYDQGNTTGDATKGAYAVWALEAMGHNEVSYLNGGFTKWTFEGRIINNKKPTPQPGNFKIQTNNSRIATLAYVKSHLNSKQVLFVDARNSNEFFGSHKRADVARYGHIPGAVNLPAPFLNNAGINRAPAVILPLKKLEAMAAGMGIPQDKNTELIVYCNTGQYAALDFFVLHNLLGYRNARVYDGSMLQYAVQYKLPLVKYSWGR</sequence>
<dbReference type="CDD" id="cd01448">
    <property type="entry name" value="TST_Repeat_1"/>
    <property type="match status" value="1"/>
</dbReference>
<dbReference type="CDD" id="cd01449">
    <property type="entry name" value="TST_Repeat_2"/>
    <property type="match status" value="1"/>
</dbReference>
<keyword evidence="1" id="KW-0677">Repeat</keyword>
<dbReference type="AlphaFoldDB" id="A0A3B0WD99"/>
<feature type="domain" description="Rhodanese" evidence="2">
    <location>
        <begin position="43"/>
        <end position="156"/>
    </location>
</feature>
<dbReference type="PANTHER" id="PTHR43855:SF1">
    <property type="entry name" value="THIOSULFATE SULFURTRANSFERASE"/>
    <property type="match status" value="1"/>
</dbReference>
<reference evidence="3" key="1">
    <citation type="submission" date="2018-06" db="EMBL/GenBank/DDBJ databases">
        <authorList>
            <person name="Zhirakovskaya E."/>
        </authorList>
    </citation>
    <scope>NUCLEOTIDE SEQUENCE</scope>
</reference>
<gene>
    <name evidence="3" type="ORF">MNBD_DELTA03-513</name>
</gene>
<accession>A0A3B0WD99</accession>
<dbReference type="SUPFAM" id="SSF52821">
    <property type="entry name" value="Rhodanese/Cell cycle control phosphatase"/>
    <property type="match status" value="2"/>
</dbReference>
<evidence type="ECO:0000259" key="2">
    <source>
        <dbReference type="PROSITE" id="PS50206"/>
    </source>
</evidence>
<feature type="domain" description="Rhodanese" evidence="2">
    <location>
        <begin position="186"/>
        <end position="307"/>
    </location>
</feature>
<dbReference type="EMBL" id="UOEX01000453">
    <property type="protein sequence ID" value="VAW42546.1"/>
    <property type="molecule type" value="Genomic_DNA"/>
</dbReference>
<organism evidence="3">
    <name type="scientific">hydrothermal vent metagenome</name>
    <dbReference type="NCBI Taxonomy" id="652676"/>
    <lineage>
        <taxon>unclassified sequences</taxon>
        <taxon>metagenomes</taxon>
        <taxon>ecological metagenomes</taxon>
    </lineage>
</organism>
<dbReference type="SMART" id="SM00450">
    <property type="entry name" value="RHOD"/>
    <property type="match status" value="2"/>
</dbReference>